<organism evidence="5 6">
    <name type="scientific">Hordeum vulgare subsp. vulgare</name>
    <name type="common">Domesticated barley</name>
    <dbReference type="NCBI Taxonomy" id="112509"/>
    <lineage>
        <taxon>Eukaryota</taxon>
        <taxon>Viridiplantae</taxon>
        <taxon>Streptophyta</taxon>
        <taxon>Embryophyta</taxon>
        <taxon>Tracheophyta</taxon>
        <taxon>Spermatophyta</taxon>
        <taxon>Magnoliopsida</taxon>
        <taxon>Liliopsida</taxon>
        <taxon>Poales</taxon>
        <taxon>Poaceae</taxon>
        <taxon>BOP clade</taxon>
        <taxon>Pooideae</taxon>
        <taxon>Triticodae</taxon>
        <taxon>Triticeae</taxon>
        <taxon>Hordeinae</taxon>
        <taxon>Hordeum</taxon>
    </lineage>
</organism>
<dbReference type="GO" id="GO:0080043">
    <property type="term" value="F:quercetin 3-O-glucosyltransferase activity"/>
    <property type="evidence" value="ECO:0000318"/>
    <property type="project" value="GO_Central"/>
</dbReference>
<dbReference type="Proteomes" id="UP000011116">
    <property type="component" value="Chromosome 7H"/>
</dbReference>
<dbReference type="InterPro" id="IPR002213">
    <property type="entry name" value="UDP_glucos_trans"/>
</dbReference>
<dbReference type="SUPFAM" id="SSF53756">
    <property type="entry name" value="UDP-Glycosyltransferase/glycogen phosphorylase"/>
    <property type="match status" value="1"/>
</dbReference>
<proteinExistence type="inferred from homology"/>
<name>A0A8I6Z487_HORVV</name>
<keyword evidence="6" id="KW-1185">Reference proteome</keyword>
<evidence type="ECO:0000256" key="2">
    <source>
        <dbReference type="ARBA" id="ARBA00022679"/>
    </source>
</evidence>
<evidence type="ECO:0000256" key="1">
    <source>
        <dbReference type="ARBA" id="ARBA00009995"/>
    </source>
</evidence>
<dbReference type="EnsemblPlants" id="HORVU.MOREX.r3.7HG0714920.1">
    <property type="protein sequence ID" value="HORVU.MOREX.r3.7HG0714920.1.CDS1"/>
    <property type="gene ID" value="HORVU.MOREX.r3.7HG0714920"/>
</dbReference>
<dbReference type="GO" id="GO:0080044">
    <property type="term" value="F:quercetin 7-O-glucosyltransferase activity"/>
    <property type="evidence" value="ECO:0000318"/>
    <property type="project" value="GO_Central"/>
</dbReference>
<dbReference type="SMR" id="A0A8I6Z487"/>
<comment type="similarity">
    <text evidence="1 3">Belongs to the UDP-glycosyltransferase family.</text>
</comment>
<keyword evidence="3" id="KW-0328">Glycosyltransferase</keyword>
<evidence type="ECO:0000313" key="6">
    <source>
        <dbReference type="Proteomes" id="UP000011116"/>
    </source>
</evidence>
<dbReference type="FunFam" id="3.40.50.2000:FF:000135">
    <property type="entry name" value="Glycosyltransferase"/>
    <property type="match status" value="1"/>
</dbReference>
<accession>A0A8I6Z487</accession>
<dbReference type="PANTHER" id="PTHR11926:SF1505">
    <property type="entry name" value="GLYCOSYLTRANSFERASE"/>
    <property type="match status" value="1"/>
</dbReference>
<evidence type="ECO:0000256" key="4">
    <source>
        <dbReference type="RuleBase" id="RU362057"/>
    </source>
</evidence>
<reference evidence="6" key="1">
    <citation type="journal article" date="2012" name="Nature">
        <title>A physical, genetic and functional sequence assembly of the barley genome.</title>
        <authorList>
            <consortium name="The International Barley Genome Sequencing Consortium"/>
            <person name="Mayer K.F."/>
            <person name="Waugh R."/>
            <person name="Brown J.W."/>
            <person name="Schulman A."/>
            <person name="Langridge P."/>
            <person name="Platzer M."/>
            <person name="Fincher G.B."/>
            <person name="Muehlbauer G.J."/>
            <person name="Sato K."/>
            <person name="Close T.J."/>
            <person name="Wise R.P."/>
            <person name="Stein N."/>
        </authorList>
    </citation>
    <scope>NUCLEOTIDE SEQUENCE [LARGE SCALE GENOMIC DNA]</scope>
    <source>
        <strain evidence="6">cv. Morex</strain>
    </source>
</reference>
<protein>
    <recommendedName>
        <fullName evidence="4">Glycosyltransferase</fullName>
        <ecNumber evidence="4">2.4.1.-</ecNumber>
    </recommendedName>
</protein>
<dbReference type="PANTHER" id="PTHR11926">
    <property type="entry name" value="GLUCOSYL/GLUCURONOSYL TRANSFERASES"/>
    <property type="match status" value="1"/>
</dbReference>
<dbReference type="Gramene" id="HORVU.MOREX.r3.7HG0714920.1">
    <property type="protein sequence ID" value="HORVU.MOREX.r3.7HG0714920.1.CDS1"/>
    <property type="gene ID" value="HORVU.MOREX.r3.7HG0714920"/>
</dbReference>
<dbReference type="EC" id="2.4.1.-" evidence="4"/>
<dbReference type="Pfam" id="PF00201">
    <property type="entry name" value="UDPGT"/>
    <property type="match status" value="1"/>
</dbReference>
<evidence type="ECO:0000313" key="5">
    <source>
        <dbReference type="EnsemblPlants" id="HORVU.MOREX.r3.7HG0714920.1.CDS1"/>
    </source>
</evidence>
<dbReference type="FunFam" id="3.40.50.2000:FF:000019">
    <property type="entry name" value="Glycosyltransferase"/>
    <property type="match status" value="1"/>
</dbReference>
<sequence length="526" mass="56874">MTKFTGCGFGHPKLLSSCCARGDVETWRLGRLPSTPGSISWPENHAVPSQNLSSMERSSATPHFLFVTTPMQGHINPARRLAARVMALMPDARVTFSTAIGGHRLMFPSLVTPDEETVDDAGVLYVPYSDGFDEGFRPEVHGRGTYKERARAVGRETLSAVVAGLAVRGRPVTCMVYAFLVGWAAHVARAHGIPAALYWIQPAAVFAVYYHYFHGHDALIASCANDANPDAAVELPGLPPLRSSTLPSVVSITSPEQPHYLLLDMMRDLFLALDEYKPKVLVNTFDALEPDALRAVAEFELVAVGPVVPDEASPSSADLFRRDDGKGYMEWLDTKPARSVVYVSFGSFLSMSKRQEEETRRGLEATGRPYLWVARKGAGECATLDGGDDDGMRAQGVVVEWCDQVKVLSHPAVGCFVTHCGWNSTLESVTSGVPMVAVPQWTDQPTVAWLVEARMGVGVRARADGEGAVDRGELQRCVETILGDGEAASGIRAQADLWRVRAEEAIAGGGTSERNLRAFALGCALT</sequence>
<dbReference type="InterPro" id="IPR035595">
    <property type="entry name" value="UDP_glycos_trans_CS"/>
</dbReference>
<dbReference type="PROSITE" id="PS00375">
    <property type="entry name" value="UDPGT"/>
    <property type="match status" value="1"/>
</dbReference>
<dbReference type="Gene3D" id="3.40.50.2000">
    <property type="entry name" value="Glycogen Phosphorylase B"/>
    <property type="match status" value="2"/>
</dbReference>
<dbReference type="CDD" id="cd03784">
    <property type="entry name" value="GT1_Gtf-like"/>
    <property type="match status" value="1"/>
</dbReference>
<dbReference type="AlphaFoldDB" id="A0A8I6Z487"/>
<evidence type="ECO:0000256" key="3">
    <source>
        <dbReference type="RuleBase" id="RU003718"/>
    </source>
</evidence>
<reference evidence="5" key="2">
    <citation type="submission" date="2020-10" db="EMBL/GenBank/DDBJ databases">
        <authorList>
            <person name="Scholz U."/>
            <person name="Mascher M."/>
            <person name="Fiebig A."/>
        </authorList>
    </citation>
    <scope>NUCLEOTIDE SEQUENCE [LARGE SCALE GENOMIC DNA]</scope>
    <source>
        <strain evidence="5">cv. Morex</strain>
    </source>
</reference>
<reference evidence="5" key="3">
    <citation type="submission" date="2022-01" db="UniProtKB">
        <authorList>
            <consortium name="EnsemblPlants"/>
        </authorList>
    </citation>
    <scope>IDENTIFICATION</scope>
    <source>
        <strain evidence="5">subsp. vulgare</strain>
    </source>
</reference>
<keyword evidence="2 3" id="KW-0808">Transferase</keyword>
<dbReference type="GO" id="GO:0005737">
    <property type="term" value="C:cytoplasm"/>
    <property type="evidence" value="ECO:0000318"/>
    <property type="project" value="GO_Central"/>
</dbReference>